<feature type="transmembrane region" description="Helical" evidence="1">
    <location>
        <begin position="121"/>
        <end position="141"/>
    </location>
</feature>
<evidence type="ECO:0000256" key="1">
    <source>
        <dbReference type="SAM" id="Phobius"/>
    </source>
</evidence>
<feature type="transmembrane region" description="Helical" evidence="1">
    <location>
        <begin position="17"/>
        <end position="41"/>
    </location>
</feature>
<keyword evidence="1" id="KW-0812">Transmembrane</keyword>
<dbReference type="Proteomes" id="UP000635071">
    <property type="component" value="Unassembled WGS sequence"/>
</dbReference>
<evidence type="ECO:0000313" key="3">
    <source>
        <dbReference type="Proteomes" id="UP000635071"/>
    </source>
</evidence>
<feature type="transmembrane region" description="Helical" evidence="1">
    <location>
        <begin position="87"/>
        <end position="105"/>
    </location>
</feature>
<feature type="transmembrane region" description="Helical" evidence="1">
    <location>
        <begin position="177"/>
        <end position="197"/>
    </location>
</feature>
<accession>A0A917E3N1</accession>
<organism evidence="2 3">
    <name type="scientific">Sandarakinorhabdus glacialis</name>
    <dbReference type="NCBI Taxonomy" id="1614636"/>
    <lineage>
        <taxon>Bacteria</taxon>
        <taxon>Pseudomonadati</taxon>
        <taxon>Pseudomonadota</taxon>
        <taxon>Alphaproteobacteria</taxon>
        <taxon>Sphingomonadales</taxon>
        <taxon>Sphingosinicellaceae</taxon>
        <taxon>Sandarakinorhabdus</taxon>
    </lineage>
</organism>
<evidence type="ECO:0000313" key="2">
    <source>
        <dbReference type="EMBL" id="GGD98365.1"/>
    </source>
</evidence>
<evidence type="ECO:0008006" key="4">
    <source>
        <dbReference type="Google" id="ProtNLM"/>
    </source>
</evidence>
<proteinExistence type="predicted"/>
<dbReference type="AlphaFoldDB" id="A0A917E3N1"/>
<comment type="caution">
    <text evidence="2">The sequence shown here is derived from an EMBL/GenBank/DDBJ whole genome shotgun (WGS) entry which is preliminary data.</text>
</comment>
<keyword evidence="1" id="KW-1133">Transmembrane helix</keyword>
<sequence>MVSIVLAPRWKPRRERLFFSGAAGALLLVTFAGFAQTYYLAPMFAAPALTPLVHLHGVVFTAWMFFFMGQTSLVAARRVDLHRTSGMIGAVLATAIVVLGIVVAIESGRRGGGGPLRNQPVFLMFPLANILMFGGLCAAGVVMRQQAGYHKRLMLLATVALATTPLARIWRMTELPLPLPVGGMILSDVFVAALAVFDFRTRGQLHPVTLWVGGFFVVTQPLRVLASRTEAWQGFARGLLG</sequence>
<keyword evidence="1" id="KW-0472">Membrane</keyword>
<reference evidence="2" key="2">
    <citation type="submission" date="2020-09" db="EMBL/GenBank/DDBJ databases">
        <authorList>
            <person name="Sun Q."/>
            <person name="Zhou Y."/>
        </authorList>
    </citation>
    <scope>NUCLEOTIDE SEQUENCE</scope>
    <source>
        <strain evidence="2">CGMCC 1.15519</strain>
    </source>
</reference>
<protein>
    <recommendedName>
        <fullName evidence="4">DUF2306 domain-containing protein</fullName>
    </recommendedName>
</protein>
<keyword evidence="3" id="KW-1185">Reference proteome</keyword>
<feature type="transmembrane region" description="Helical" evidence="1">
    <location>
        <begin position="53"/>
        <end position="75"/>
    </location>
</feature>
<dbReference type="EMBL" id="BMJM01000001">
    <property type="protein sequence ID" value="GGD98365.1"/>
    <property type="molecule type" value="Genomic_DNA"/>
</dbReference>
<name>A0A917E3N1_9SPHN</name>
<reference evidence="2" key="1">
    <citation type="journal article" date="2014" name="Int. J. Syst. Evol. Microbiol.">
        <title>Complete genome sequence of Corynebacterium casei LMG S-19264T (=DSM 44701T), isolated from a smear-ripened cheese.</title>
        <authorList>
            <consortium name="US DOE Joint Genome Institute (JGI-PGF)"/>
            <person name="Walter F."/>
            <person name="Albersmeier A."/>
            <person name="Kalinowski J."/>
            <person name="Ruckert C."/>
        </authorList>
    </citation>
    <scope>NUCLEOTIDE SEQUENCE</scope>
    <source>
        <strain evidence="2">CGMCC 1.15519</strain>
    </source>
</reference>
<dbReference type="RefSeq" id="WP_188760902.1">
    <property type="nucleotide sequence ID" value="NZ_BMJM01000001.1"/>
</dbReference>
<gene>
    <name evidence="2" type="ORF">GCM10011529_00500</name>
</gene>